<protein>
    <submittedName>
        <fullName evidence="5">Transcriptional regulator, AraC family</fullName>
    </submittedName>
</protein>
<dbReference type="STRING" id="266265.Bxe_B1106"/>
<dbReference type="Gene3D" id="1.10.10.60">
    <property type="entry name" value="Homeodomain-like"/>
    <property type="match status" value="1"/>
</dbReference>
<gene>
    <name evidence="5" type="ORF">Bxe_B1106</name>
</gene>
<evidence type="ECO:0000259" key="4">
    <source>
        <dbReference type="PROSITE" id="PS01124"/>
    </source>
</evidence>
<dbReference type="SMART" id="SM00342">
    <property type="entry name" value="HTH_ARAC"/>
    <property type="match status" value="1"/>
</dbReference>
<evidence type="ECO:0000313" key="6">
    <source>
        <dbReference type="Proteomes" id="UP000001817"/>
    </source>
</evidence>
<dbReference type="InterPro" id="IPR018062">
    <property type="entry name" value="HTH_AraC-typ_CS"/>
</dbReference>
<dbReference type="eggNOG" id="COG2207">
    <property type="taxonomic scope" value="Bacteria"/>
</dbReference>
<dbReference type="Pfam" id="PF12833">
    <property type="entry name" value="HTH_18"/>
    <property type="match status" value="1"/>
</dbReference>
<dbReference type="KEGG" id="bxb:DR64_6425"/>
<name>Q13M40_PARXL</name>
<dbReference type="InterPro" id="IPR009057">
    <property type="entry name" value="Homeodomain-like_sf"/>
</dbReference>
<keyword evidence="2" id="KW-0238">DNA-binding</keyword>
<dbReference type="InterPro" id="IPR018060">
    <property type="entry name" value="HTH_AraC"/>
</dbReference>
<organism evidence="5 6">
    <name type="scientific">Paraburkholderia xenovorans (strain LB400)</name>
    <dbReference type="NCBI Taxonomy" id="266265"/>
    <lineage>
        <taxon>Bacteria</taxon>
        <taxon>Pseudomonadati</taxon>
        <taxon>Pseudomonadota</taxon>
        <taxon>Betaproteobacteria</taxon>
        <taxon>Burkholderiales</taxon>
        <taxon>Burkholderiaceae</taxon>
        <taxon>Paraburkholderia</taxon>
    </lineage>
</organism>
<dbReference type="PANTHER" id="PTHR47893:SF1">
    <property type="entry name" value="REGULATORY PROTEIN PCHR"/>
    <property type="match status" value="1"/>
</dbReference>
<dbReference type="GO" id="GO:0043565">
    <property type="term" value="F:sequence-specific DNA binding"/>
    <property type="evidence" value="ECO:0007669"/>
    <property type="project" value="InterPro"/>
</dbReference>
<keyword evidence="6" id="KW-1185">Reference proteome</keyword>
<sequence length="388" mass="42684">MEPRRAAAFMDRFPTLSAPSLSSAVTPVQTSDALTEDARNGLFRTALAHAGASLSEAYRRLRDDPRSISAPAMGLYGRRVPVPGDADEGAWKMISIRDEIFVAVSECEYARARTECVPPEGFVEFHYLVAGPAHVGVDGGDDADSVQVEAPNFILCYQGAGLRYQITCPQGPRRALGLYVSSRYFARLIEALGAEGEAIRARLAAVQDDELYNLQMRLTMDAVQAIGQLLASPYEGVRELLFVEAKCTEILYASVGVWIDSLRHGVQDGILSSRDLMLMERARMMIDADLQKSMTIPDLARAVGTNASKLKRAFKFLHGVTVFEYSLRRRMQEALRLLVDERQSVGQVAAAVGYQHQTSFTTSFRDFYGFAPKDARQLRGADRANAAG</sequence>
<dbReference type="InterPro" id="IPR053142">
    <property type="entry name" value="PchR_regulatory_protein"/>
</dbReference>
<dbReference type="EMBL" id="CP000271">
    <property type="protein sequence ID" value="ABE34849.1"/>
    <property type="molecule type" value="Genomic_DNA"/>
</dbReference>
<proteinExistence type="predicted"/>
<keyword evidence="3" id="KW-0804">Transcription</keyword>
<dbReference type="PROSITE" id="PS00041">
    <property type="entry name" value="HTH_ARAC_FAMILY_1"/>
    <property type="match status" value="1"/>
</dbReference>
<evidence type="ECO:0000313" key="5">
    <source>
        <dbReference type="EMBL" id="ABE34849.1"/>
    </source>
</evidence>
<feature type="domain" description="HTH araC/xylS-type" evidence="4">
    <location>
        <begin position="280"/>
        <end position="378"/>
    </location>
</feature>
<dbReference type="PANTHER" id="PTHR47893">
    <property type="entry name" value="REGULATORY PROTEIN PCHR"/>
    <property type="match status" value="1"/>
</dbReference>
<evidence type="ECO:0000256" key="3">
    <source>
        <dbReference type="ARBA" id="ARBA00023163"/>
    </source>
</evidence>
<reference evidence="5 6" key="1">
    <citation type="journal article" date="2006" name="Proc. Natl. Acad. Sci. U.S.A.">
        <title>Burkholderia xenovorans LB400 harbors a multi-replicon, 9.73-Mbp genome shaped for versatility.</title>
        <authorList>
            <person name="Chain P.S."/>
            <person name="Denef V.J."/>
            <person name="Konstantinidis K.T."/>
            <person name="Vergez L.M."/>
            <person name="Agullo L."/>
            <person name="Reyes V.L."/>
            <person name="Hauser L."/>
            <person name="Cordova M."/>
            <person name="Gomez L."/>
            <person name="Gonzalez M."/>
            <person name="Land M."/>
            <person name="Lao V."/>
            <person name="Larimer F."/>
            <person name="LiPuma J.J."/>
            <person name="Mahenthiralingam E."/>
            <person name="Malfatti S.A."/>
            <person name="Marx C.J."/>
            <person name="Parnell J.J."/>
            <person name="Ramette A."/>
            <person name="Richardson P."/>
            <person name="Seeger M."/>
            <person name="Smith D."/>
            <person name="Spilker T."/>
            <person name="Sul W.J."/>
            <person name="Tsoi T.V."/>
            <person name="Ulrich L.E."/>
            <person name="Zhulin I.B."/>
            <person name="Tiedje J.M."/>
        </authorList>
    </citation>
    <scope>NUCLEOTIDE SEQUENCE [LARGE SCALE GENOMIC DNA]</scope>
    <source>
        <strain evidence="5 6">LB400</strain>
    </source>
</reference>
<dbReference type="GO" id="GO:0003700">
    <property type="term" value="F:DNA-binding transcription factor activity"/>
    <property type="evidence" value="ECO:0007669"/>
    <property type="project" value="InterPro"/>
</dbReference>
<evidence type="ECO:0000256" key="2">
    <source>
        <dbReference type="ARBA" id="ARBA00023125"/>
    </source>
</evidence>
<dbReference type="KEGG" id="bxe:Bxe_B1106"/>
<accession>Q13M40</accession>
<evidence type="ECO:0000256" key="1">
    <source>
        <dbReference type="ARBA" id="ARBA00023015"/>
    </source>
</evidence>
<keyword evidence="1" id="KW-0805">Transcription regulation</keyword>
<dbReference type="Proteomes" id="UP000001817">
    <property type="component" value="Chromosome 2"/>
</dbReference>
<dbReference type="SUPFAM" id="SSF46689">
    <property type="entry name" value="Homeodomain-like"/>
    <property type="match status" value="2"/>
</dbReference>
<dbReference type="PROSITE" id="PS01124">
    <property type="entry name" value="HTH_ARAC_FAMILY_2"/>
    <property type="match status" value="1"/>
</dbReference>
<dbReference type="PATRIC" id="fig|266265.5.peg.6657"/>
<dbReference type="AlphaFoldDB" id="Q13M40"/>